<protein>
    <recommendedName>
        <fullName evidence="9">Indole-diterpene biosynthesis protein PaxU</fullName>
    </recommendedName>
</protein>
<dbReference type="InterPro" id="IPR008547">
    <property type="entry name" value="DUF829_TMEM53"/>
</dbReference>
<evidence type="ECO:0000313" key="8">
    <source>
        <dbReference type="Proteomes" id="UP000256328"/>
    </source>
</evidence>
<comment type="subcellular location">
    <subcellularLocation>
        <location evidence="6">Nucleus outer membrane</location>
        <topology evidence="6">Single-pass membrane protein</topology>
    </subcellularLocation>
</comment>
<dbReference type="Proteomes" id="UP000256328">
    <property type="component" value="Unassembled WGS sequence"/>
</dbReference>
<evidence type="ECO:0000256" key="6">
    <source>
        <dbReference type="ARBA" id="ARBA00034303"/>
    </source>
</evidence>
<keyword evidence="2" id="KW-0812">Transmembrane</keyword>
<dbReference type="InterPro" id="IPR029058">
    <property type="entry name" value="AB_hydrolase_fold"/>
</dbReference>
<gene>
    <name evidence="7" type="ORF">BP5796_11969</name>
</gene>
<evidence type="ECO:0000256" key="4">
    <source>
        <dbReference type="ARBA" id="ARBA00023136"/>
    </source>
</evidence>
<dbReference type="PANTHER" id="PTHR12265:SF30">
    <property type="entry name" value="TRANSMEMBRANE PROTEIN 53"/>
    <property type="match status" value="1"/>
</dbReference>
<keyword evidence="3" id="KW-1133">Transmembrane helix</keyword>
<sequence length="287" mass="32387">MPSEQALDKYLEGSQSLGDGIFFYGSSTPVPTTDKSPTLVILATWFAAQPRHISRYVKTYQSIFPGTDILILQTSIPDMVYRPYSVQQTKLYPAVPIVVKHSQQPDHEILLHMFSNSGAHTACQLAHAHRSKTGTGMKVGAMILDSTPGMNTFQIITDGFIAGMPSTPVVREILSLLIYGLVGAITAKEAITRDEHFIQRLRKDLNNEQCFQSERGRVYIYSKADTITPWENVERHAENARDITAGKVRLELWEESPHVSHMSRDSERYWEIVRQIWSDEPALKAKL</sequence>
<dbReference type="AlphaFoldDB" id="A0A3D8QB27"/>
<comment type="caution">
    <text evidence="7">The sequence shown here is derived from an EMBL/GenBank/DDBJ whole genome shotgun (WGS) entry which is preliminary data.</text>
</comment>
<comment type="similarity">
    <text evidence="1">Belongs to the TMEM53 family.</text>
</comment>
<evidence type="ECO:0000256" key="2">
    <source>
        <dbReference type="ARBA" id="ARBA00022692"/>
    </source>
</evidence>
<name>A0A3D8QB27_9HELO</name>
<keyword evidence="8" id="KW-1185">Reference proteome</keyword>
<proteinExistence type="inferred from homology"/>
<organism evidence="7 8">
    <name type="scientific">Coleophoma crateriformis</name>
    <dbReference type="NCBI Taxonomy" id="565419"/>
    <lineage>
        <taxon>Eukaryota</taxon>
        <taxon>Fungi</taxon>
        <taxon>Dikarya</taxon>
        <taxon>Ascomycota</taxon>
        <taxon>Pezizomycotina</taxon>
        <taxon>Leotiomycetes</taxon>
        <taxon>Helotiales</taxon>
        <taxon>Dermateaceae</taxon>
        <taxon>Coleophoma</taxon>
    </lineage>
</organism>
<dbReference type="Pfam" id="PF05705">
    <property type="entry name" value="DUF829"/>
    <property type="match status" value="1"/>
</dbReference>
<reference evidence="7 8" key="1">
    <citation type="journal article" date="2018" name="IMA Fungus">
        <title>IMA Genome-F 9: Draft genome sequence of Annulohypoxylon stygium, Aspergillus mulundensis, Berkeleyomyces basicola (syn. Thielaviopsis basicola), Ceratocystis smalleyi, two Cercospora beticola strains, Coleophoma cylindrospora, Fusarium fracticaudum, Phialophora cf. hyalina, and Morchella septimelata.</title>
        <authorList>
            <person name="Wingfield B.D."/>
            <person name="Bills G.F."/>
            <person name="Dong Y."/>
            <person name="Huang W."/>
            <person name="Nel W.J."/>
            <person name="Swalarsk-Parry B.S."/>
            <person name="Vaghefi N."/>
            <person name="Wilken P.M."/>
            <person name="An Z."/>
            <person name="de Beer Z.W."/>
            <person name="De Vos L."/>
            <person name="Chen L."/>
            <person name="Duong T.A."/>
            <person name="Gao Y."/>
            <person name="Hammerbacher A."/>
            <person name="Kikkert J.R."/>
            <person name="Li Y."/>
            <person name="Li H."/>
            <person name="Li K."/>
            <person name="Li Q."/>
            <person name="Liu X."/>
            <person name="Ma X."/>
            <person name="Naidoo K."/>
            <person name="Pethybridge S.J."/>
            <person name="Sun J."/>
            <person name="Steenkamp E.T."/>
            <person name="van der Nest M.A."/>
            <person name="van Wyk S."/>
            <person name="Wingfield M.J."/>
            <person name="Xiong C."/>
            <person name="Yue Q."/>
            <person name="Zhang X."/>
        </authorList>
    </citation>
    <scope>NUCLEOTIDE SEQUENCE [LARGE SCALE GENOMIC DNA]</scope>
    <source>
        <strain evidence="7 8">BP5796</strain>
    </source>
</reference>
<evidence type="ECO:0000256" key="5">
    <source>
        <dbReference type="ARBA" id="ARBA00023242"/>
    </source>
</evidence>
<accession>A0A3D8QB27</accession>
<evidence type="ECO:0000256" key="1">
    <source>
        <dbReference type="ARBA" id="ARBA00007387"/>
    </source>
</evidence>
<dbReference type="OrthoDB" id="77878at2759"/>
<keyword evidence="4" id="KW-0472">Membrane</keyword>
<keyword evidence="5" id="KW-0539">Nucleus</keyword>
<evidence type="ECO:0000256" key="3">
    <source>
        <dbReference type="ARBA" id="ARBA00022989"/>
    </source>
</evidence>
<dbReference type="GO" id="GO:0005640">
    <property type="term" value="C:nuclear outer membrane"/>
    <property type="evidence" value="ECO:0007669"/>
    <property type="project" value="UniProtKB-SubCell"/>
</dbReference>
<dbReference type="EMBL" id="PDLN01000020">
    <property type="protein sequence ID" value="RDW59045.1"/>
    <property type="molecule type" value="Genomic_DNA"/>
</dbReference>
<dbReference type="PANTHER" id="PTHR12265">
    <property type="entry name" value="TRANSMEMBRANE PROTEIN 53"/>
    <property type="match status" value="1"/>
</dbReference>
<dbReference type="SUPFAM" id="SSF53474">
    <property type="entry name" value="alpha/beta-Hydrolases"/>
    <property type="match status" value="1"/>
</dbReference>
<evidence type="ECO:0008006" key="9">
    <source>
        <dbReference type="Google" id="ProtNLM"/>
    </source>
</evidence>
<evidence type="ECO:0000313" key="7">
    <source>
        <dbReference type="EMBL" id="RDW59045.1"/>
    </source>
</evidence>